<dbReference type="Gene3D" id="2.60.40.10">
    <property type="entry name" value="Immunoglobulins"/>
    <property type="match status" value="1"/>
</dbReference>
<evidence type="ECO:0000256" key="1">
    <source>
        <dbReference type="SAM" id="MobiDB-lite"/>
    </source>
</evidence>
<proteinExistence type="predicted"/>
<dbReference type="InterPro" id="IPR013783">
    <property type="entry name" value="Ig-like_fold"/>
</dbReference>
<dbReference type="EMBL" id="CP002209">
    <property type="protein sequence ID" value="ADN75471.1"/>
    <property type="molecule type" value="Genomic_DNA"/>
</dbReference>
<organism evidence="2 3">
    <name type="scientific">Ferrimonas balearica (strain DSM 9799 / CCM 4581 / KCTC 23876 / PAT)</name>
    <dbReference type="NCBI Taxonomy" id="550540"/>
    <lineage>
        <taxon>Bacteria</taxon>
        <taxon>Pseudomonadati</taxon>
        <taxon>Pseudomonadota</taxon>
        <taxon>Gammaproteobacteria</taxon>
        <taxon>Alteromonadales</taxon>
        <taxon>Ferrimonadaceae</taxon>
        <taxon>Ferrimonas</taxon>
    </lineage>
</organism>
<accession>E1SL93</accession>
<feature type="compositionally biased region" description="Basic residues" evidence="1">
    <location>
        <begin position="646"/>
        <end position="657"/>
    </location>
</feature>
<dbReference type="KEGG" id="fbl:Fbal_1262"/>
<dbReference type="AlphaFoldDB" id="E1SL93"/>
<sequence length="657" mass="72352">MTRWTLAPLLTLALTACGGGDDGGDNGGGTGPVVPLPDGVTIILSDSEERIGAGSAVALYAEPENGNSRDYRYQWRQLSGSDVDITNPRSPIAAFDLPETGSYQFEVTLTDRSGETLVESISFSAGGASANLSVSRDHMVTEGNRVSLRVQSRLFTNPDSGERNWVLPANIQWEQVSGAAVSNVVNEEPELLLFSTPAVGEDTLLTFKATGTVEGDIQVEDTVWVLVTAEAAVPDESLMGLVADGLNKPGFARVQSYRSDSPWASALERCVYNPIITDPCALNDLPLTGTEAGGDPSLDQVLDRVVVSHPWMGEQFEAFLRQQEQNGNTDFRRLLGAVTAVVISYDVRPSFYWVVTGAIYLDPEDLWMTPWQRDSINEAPDYRSGFGSELQFIIPWRYTFENEYASLFYPQWARVERPMSGLEPDLASLLYHELAHANDFFPRSIQPGLSAPTLWDAYLERDADGIVSDDLTNMYALRSAEMFSLAGVNFQGDSPTVAERNYTPADVTGFFEPDRASDFYAYSTEREDLAMLFEEAMMQHRYGILRDVAVTSTRSAIPELDLIVDWGQRGRIGETKLDERLKLVLNALLPEEVGLVDTLDTPIPMRPGENWFDNIDLSAPAAEIQLAPQRQSLAPAAAEGRWSSGPRHRHHLPGLTH</sequence>
<dbReference type="HOGENOM" id="CLU_028254_0_0_6"/>
<dbReference type="Proteomes" id="UP000006683">
    <property type="component" value="Chromosome"/>
</dbReference>
<keyword evidence="3" id="KW-1185">Reference proteome</keyword>
<evidence type="ECO:0000313" key="2">
    <source>
        <dbReference type="EMBL" id="ADN75471.1"/>
    </source>
</evidence>
<evidence type="ECO:0008006" key="4">
    <source>
        <dbReference type="Google" id="ProtNLM"/>
    </source>
</evidence>
<name>E1SL93_FERBD</name>
<dbReference type="RefSeq" id="WP_013344777.1">
    <property type="nucleotide sequence ID" value="NC_014541.1"/>
</dbReference>
<reference evidence="2 3" key="1">
    <citation type="journal article" date="2010" name="Stand. Genomic Sci.">
        <title>Complete genome sequence of Ferrimonas balearica type strain (PAT).</title>
        <authorList>
            <person name="Nolan M."/>
            <person name="Sikorski J."/>
            <person name="Davenport K."/>
            <person name="Lucas S."/>
            <person name="Glavina Del Rio T."/>
            <person name="Tice H."/>
            <person name="Cheng J."/>
            <person name="Goodwin L."/>
            <person name="Pitluck S."/>
            <person name="Liolios K."/>
            <person name="Ivanova N."/>
            <person name="Mavromatis K."/>
            <person name="Ovchinnikova G."/>
            <person name="Pati A."/>
            <person name="Chen A."/>
            <person name="Palaniappan K."/>
            <person name="Land M."/>
            <person name="Hauser L."/>
            <person name="Chang Y."/>
            <person name="Jeffries C."/>
            <person name="Tapia R."/>
            <person name="Brettin T."/>
            <person name="Detter J."/>
            <person name="Han C."/>
            <person name="Yasawong M."/>
            <person name="Rohde M."/>
            <person name="Tindall B."/>
            <person name="Goker M."/>
            <person name="Woyke T."/>
            <person name="Bristow J."/>
            <person name="Eisen J."/>
            <person name="Markowitz V."/>
            <person name="Hugenholtz P."/>
            <person name="Kyrpides N."/>
            <person name="Klenk H."/>
            <person name="Lapidus A."/>
        </authorList>
    </citation>
    <scope>NUCLEOTIDE SEQUENCE [LARGE SCALE GENOMIC DNA]</scope>
    <source>
        <strain evidence="3">DSM 9799 / CCM 4581 / KCTC 23876 / PAT</strain>
    </source>
</reference>
<dbReference type="STRING" id="550540.Fbal_1262"/>
<gene>
    <name evidence="2" type="ordered locus">Fbal_1262</name>
</gene>
<dbReference type="eggNOG" id="ENOG502Z80B">
    <property type="taxonomic scope" value="Bacteria"/>
</dbReference>
<evidence type="ECO:0000313" key="3">
    <source>
        <dbReference type="Proteomes" id="UP000006683"/>
    </source>
</evidence>
<dbReference type="GeneID" id="67181492"/>
<protein>
    <recommendedName>
        <fullName evidence="4">Lipoprotein</fullName>
    </recommendedName>
</protein>
<dbReference type="OrthoDB" id="5803286at2"/>
<feature type="region of interest" description="Disordered" evidence="1">
    <location>
        <begin position="633"/>
        <end position="657"/>
    </location>
</feature>
<dbReference type="PROSITE" id="PS51257">
    <property type="entry name" value="PROKAR_LIPOPROTEIN"/>
    <property type="match status" value="1"/>
</dbReference>